<evidence type="ECO:0000256" key="4">
    <source>
        <dbReference type="ARBA" id="ARBA00022989"/>
    </source>
</evidence>
<dbReference type="OrthoDB" id="2802411at2759"/>
<comment type="caution">
    <text evidence="6">The sequence shown here is derived from an EMBL/GenBank/DDBJ whole genome shotgun (WGS) entry which is preliminary data.</text>
</comment>
<dbReference type="EMBL" id="LFWA01000004">
    <property type="protein sequence ID" value="KTW31807.1"/>
    <property type="molecule type" value="Genomic_DNA"/>
</dbReference>
<evidence type="ECO:0000256" key="1">
    <source>
        <dbReference type="ARBA" id="ARBA00004370"/>
    </source>
</evidence>
<comment type="similarity">
    <text evidence="2">Belongs to the UPF0057 (PMP3) family.</text>
</comment>
<dbReference type="Proteomes" id="UP000053447">
    <property type="component" value="Unassembled WGS sequence"/>
</dbReference>
<evidence type="ECO:0000256" key="5">
    <source>
        <dbReference type="ARBA" id="ARBA00023136"/>
    </source>
</evidence>
<keyword evidence="4" id="KW-1133">Transmembrane helix</keyword>
<evidence type="ECO:0008006" key="8">
    <source>
        <dbReference type="Google" id="ProtNLM"/>
    </source>
</evidence>
<dbReference type="GO" id="GO:0016020">
    <property type="term" value="C:membrane"/>
    <property type="evidence" value="ECO:0007669"/>
    <property type="project" value="UniProtKB-SubCell"/>
</dbReference>
<dbReference type="Pfam" id="PF01679">
    <property type="entry name" value="Pmp3"/>
    <property type="match status" value="1"/>
</dbReference>
<sequence length="46" mass="5239">MALTCTDICKFLFAIFFPPLGVLMEKGCGKGISFYDIFVLDFNILW</sequence>
<reference evidence="7" key="1">
    <citation type="journal article" date="2016" name="Nat. Commun.">
        <title>Genome analysis of three Pneumocystis species reveals adaptation mechanisms to life exclusively in mammalian hosts.</title>
        <authorList>
            <person name="Ma L."/>
            <person name="Chen Z."/>
            <person name="Huang D.W."/>
            <person name="Kutty G."/>
            <person name="Ishihara M."/>
            <person name="Wang H."/>
            <person name="Abouelleil A."/>
            <person name="Bishop L."/>
            <person name="Davey E."/>
            <person name="Deng R."/>
            <person name="Deng X."/>
            <person name="Fan L."/>
            <person name="Fantoni G."/>
            <person name="Fitzgerald M."/>
            <person name="Gogineni E."/>
            <person name="Goldberg J.M."/>
            <person name="Handley G."/>
            <person name="Hu X."/>
            <person name="Huber C."/>
            <person name="Jiao X."/>
            <person name="Jones K."/>
            <person name="Levin J.Z."/>
            <person name="Liu Y."/>
            <person name="Macdonald P."/>
            <person name="Melnikov A."/>
            <person name="Raley C."/>
            <person name="Sassi M."/>
            <person name="Sherman B.T."/>
            <person name="Song X."/>
            <person name="Sykes S."/>
            <person name="Tran B."/>
            <person name="Walsh L."/>
            <person name="Xia Y."/>
            <person name="Yang J."/>
            <person name="Young S."/>
            <person name="Zeng Q."/>
            <person name="Zheng X."/>
            <person name="Stephens R."/>
            <person name="Nusbaum C."/>
            <person name="Birren B.W."/>
            <person name="Azadi P."/>
            <person name="Lempicki R.A."/>
            <person name="Cuomo C.A."/>
            <person name="Kovacs J.A."/>
        </authorList>
    </citation>
    <scope>NUCLEOTIDE SEQUENCE [LARGE SCALE GENOMIC DNA]</scope>
    <source>
        <strain evidence="7">RU7</strain>
    </source>
</reference>
<dbReference type="VEuPathDB" id="FungiDB:T551_01068"/>
<evidence type="ECO:0000313" key="7">
    <source>
        <dbReference type="Proteomes" id="UP000053447"/>
    </source>
</evidence>
<comment type="subcellular location">
    <subcellularLocation>
        <location evidence="1">Membrane</location>
    </subcellularLocation>
</comment>
<dbReference type="GeneID" id="28939586"/>
<organism evidence="6 7">
    <name type="scientific">Pneumocystis jirovecii (strain RU7)</name>
    <name type="common">Human pneumocystis pneumonia agent</name>
    <dbReference type="NCBI Taxonomy" id="1408657"/>
    <lineage>
        <taxon>Eukaryota</taxon>
        <taxon>Fungi</taxon>
        <taxon>Dikarya</taxon>
        <taxon>Ascomycota</taxon>
        <taxon>Taphrinomycotina</taxon>
        <taxon>Pneumocystomycetes</taxon>
        <taxon>Pneumocystaceae</taxon>
        <taxon>Pneumocystis</taxon>
    </lineage>
</organism>
<dbReference type="AlphaFoldDB" id="A0A0W4ZTV1"/>
<evidence type="ECO:0000313" key="6">
    <source>
        <dbReference type="EMBL" id="KTW31807.1"/>
    </source>
</evidence>
<evidence type="ECO:0000256" key="2">
    <source>
        <dbReference type="ARBA" id="ARBA00009530"/>
    </source>
</evidence>
<dbReference type="RefSeq" id="XP_018230499.1">
    <property type="nucleotide sequence ID" value="XM_018373331.1"/>
</dbReference>
<protein>
    <recommendedName>
        <fullName evidence="8">Plasma membrane proteolipid 3</fullName>
    </recommendedName>
</protein>
<gene>
    <name evidence="6" type="ORF">T551_01068</name>
</gene>
<proteinExistence type="inferred from homology"/>
<accession>A0A0W4ZTV1</accession>
<evidence type="ECO:0000256" key="3">
    <source>
        <dbReference type="ARBA" id="ARBA00022692"/>
    </source>
</evidence>
<keyword evidence="3" id="KW-0812">Transmembrane</keyword>
<keyword evidence="7" id="KW-1185">Reference proteome</keyword>
<keyword evidence="5" id="KW-0472">Membrane</keyword>
<name>A0A0W4ZTV1_PNEJ7</name>
<dbReference type="InterPro" id="IPR000612">
    <property type="entry name" value="PMP3"/>
</dbReference>
<dbReference type="PROSITE" id="PS01309">
    <property type="entry name" value="UPF0057"/>
    <property type="match status" value="1"/>
</dbReference>